<gene>
    <name evidence="2" type="ORF">H6P81_007536</name>
</gene>
<evidence type="ECO:0000313" key="3">
    <source>
        <dbReference type="Proteomes" id="UP000825729"/>
    </source>
</evidence>
<organism evidence="2 3">
    <name type="scientific">Aristolochia fimbriata</name>
    <name type="common">White veined hardy Dutchman's pipe vine</name>
    <dbReference type="NCBI Taxonomy" id="158543"/>
    <lineage>
        <taxon>Eukaryota</taxon>
        <taxon>Viridiplantae</taxon>
        <taxon>Streptophyta</taxon>
        <taxon>Embryophyta</taxon>
        <taxon>Tracheophyta</taxon>
        <taxon>Spermatophyta</taxon>
        <taxon>Magnoliopsida</taxon>
        <taxon>Magnoliidae</taxon>
        <taxon>Piperales</taxon>
        <taxon>Aristolochiaceae</taxon>
        <taxon>Aristolochia</taxon>
    </lineage>
</organism>
<comment type="caution">
    <text evidence="2">The sequence shown here is derived from an EMBL/GenBank/DDBJ whole genome shotgun (WGS) entry which is preliminary data.</text>
</comment>
<evidence type="ECO:0000313" key="2">
    <source>
        <dbReference type="EMBL" id="KAG9454632.1"/>
    </source>
</evidence>
<dbReference type="EMBL" id="JAINDJ010000003">
    <property type="protein sequence ID" value="KAG9454632.1"/>
    <property type="molecule type" value="Genomic_DNA"/>
</dbReference>
<keyword evidence="3" id="KW-1185">Reference proteome</keyword>
<dbReference type="Proteomes" id="UP000825729">
    <property type="component" value="Unassembled WGS sequence"/>
</dbReference>
<sequence>MLTTRGRLIQEANKSQSRNPRGPYSLHCWISHFSFCFCLLQRKLGTFWKAWKHIVSVGCLNVVTQIDRFWNEERAHSRATLSISCT</sequence>
<feature type="region of interest" description="Disordered" evidence="1">
    <location>
        <begin position="1"/>
        <end position="21"/>
    </location>
</feature>
<dbReference type="AlphaFoldDB" id="A0AAV7F3W9"/>
<reference evidence="2 3" key="1">
    <citation type="submission" date="2021-07" db="EMBL/GenBank/DDBJ databases">
        <title>The Aristolochia fimbriata genome: insights into angiosperm evolution, floral development and chemical biosynthesis.</title>
        <authorList>
            <person name="Jiao Y."/>
        </authorList>
    </citation>
    <scope>NUCLEOTIDE SEQUENCE [LARGE SCALE GENOMIC DNA]</scope>
    <source>
        <strain evidence="2">IBCAS-2021</strain>
        <tissue evidence="2">Leaf</tissue>
    </source>
</reference>
<protein>
    <submittedName>
        <fullName evidence="2">Uncharacterized protein</fullName>
    </submittedName>
</protein>
<name>A0AAV7F3W9_ARIFI</name>
<accession>A0AAV7F3W9</accession>
<proteinExistence type="predicted"/>
<evidence type="ECO:0000256" key="1">
    <source>
        <dbReference type="SAM" id="MobiDB-lite"/>
    </source>
</evidence>